<organism evidence="6 7">
    <name type="scientific">Teichococcus aerophilus</name>
    <dbReference type="NCBI Taxonomy" id="1224513"/>
    <lineage>
        <taxon>Bacteria</taxon>
        <taxon>Pseudomonadati</taxon>
        <taxon>Pseudomonadota</taxon>
        <taxon>Alphaproteobacteria</taxon>
        <taxon>Acetobacterales</taxon>
        <taxon>Roseomonadaceae</taxon>
        <taxon>Roseomonas</taxon>
    </lineage>
</organism>
<evidence type="ECO:0000256" key="2">
    <source>
        <dbReference type="ARBA" id="ARBA00022989"/>
    </source>
</evidence>
<gene>
    <name evidence="6" type="ORF">IBL26_10035</name>
</gene>
<evidence type="ECO:0000256" key="1">
    <source>
        <dbReference type="ARBA" id="ARBA00022692"/>
    </source>
</evidence>
<feature type="transmembrane region" description="Helical" evidence="4">
    <location>
        <begin position="120"/>
        <end position="138"/>
    </location>
</feature>
<keyword evidence="3 4" id="KW-0472">Membrane</keyword>
<evidence type="ECO:0000256" key="4">
    <source>
        <dbReference type="SAM" id="Phobius"/>
    </source>
</evidence>
<feature type="transmembrane region" description="Helical" evidence="4">
    <location>
        <begin position="225"/>
        <end position="249"/>
    </location>
</feature>
<dbReference type="Proteomes" id="UP000626026">
    <property type="component" value="Unassembled WGS sequence"/>
</dbReference>
<feature type="domain" description="Major facilitator superfamily (MFS) profile" evidence="5">
    <location>
        <begin position="223"/>
        <end position="413"/>
    </location>
</feature>
<reference evidence="6 7" key="1">
    <citation type="journal article" date="2013" name="Int. J. Syst. Evol. Microbiol.">
        <title>Roseomonas aerophila sp. nov., isolated from air.</title>
        <authorList>
            <person name="Kim S.J."/>
            <person name="Weon H.Y."/>
            <person name="Ahn J.H."/>
            <person name="Hong S.B."/>
            <person name="Seok S.J."/>
            <person name="Whang K.S."/>
            <person name="Kwon S.W."/>
        </authorList>
    </citation>
    <scope>NUCLEOTIDE SEQUENCE [LARGE SCALE GENOMIC DNA]</scope>
    <source>
        <strain evidence="6 7">NBRC 108923</strain>
    </source>
</reference>
<keyword evidence="1 4" id="KW-0812">Transmembrane</keyword>
<keyword evidence="2 4" id="KW-1133">Transmembrane helix</keyword>
<dbReference type="Gene3D" id="1.20.1250.20">
    <property type="entry name" value="MFS general substrate transporter like domains"/>
    <property type="match status" value="2"/>
</dbReference>
<feature type="transmembrane region" description="Helical" evidence="4">
    <location>
        <begin position="313"/>
        <end position="332"/>
    </location>
</feature>
<comment type="caution">
    <text evidence="6">The sequence shown here is derived from an EMBL/GenBank/DDBJ whole genome shotgun (WGS) entry which is preliminary data.</text>
</comment>
<feature type="transmembrane region" description="Helical" evidence="4">
    <location>
        <begin position="376"/>
        <end position="400"/>
    </location>
</feature>
<dbReference type="RefSeq" id="WP_187784341.1">
    <property type="nucleotide sequence ID" value="NZ_JACTVA010000014.1"/>
</dbReference>
<feature type="transmembrane region" description="Helical" evidence="4">
    <location>
        <begin position="288"/>
        <end position="307"/>
    </location>
</feature>
<dbReference type="PROSITE" id="PS50850">
    <property type="entry name" value="MFS"/>
    <property type="match status" value="1"/>
</dbReference>
<feature type="transmembrane region" description="Helical" evidence="4">
    <location>
        <begin position="90"/>
        <end position="114"/>
    </location>
</feature>
<protein>
    <submittedName>
        <fullName evidence="6">YbfB/YjiJ family MFS transporter</fullName>
    </submittedName>
</protein>
<dbReference type="InterPro" id="IPR036259">
    <property type="entry name" value="MFS_trans_sf"/>
</dbReference>
<dbReference type="Pfam" id="PF06779">
    <property type="entry name" value="MFS_4"/>
    <property type="match status" value="1"/>
</dbReference>
<feature type="transmembrane region" description="Helical" evidence="4">
    <location>
        <begin position="61"/>
        <end position="78"/>
    </location>
</feature>
<dbReference type="InterPro" id="IPR010645">
    <property type="entry name" value="MFS_4"/>
</dbReference>
<dbReference type="InterPro" id="IPR020846">
    <property type="entry name" value="MFS_dom"/>
</dbReference>
<feature type="transmembrane region" description="Helical" evidence="4">
    <location>
        <begin position="344"/>
        <end position="370"/>
    </location>
</feature>
<keyword evidence="7" id="KW-1185">Reference proteome</keyword>
<evidence type="ECO:0000313" key="6">
    <source>
        <dbReference type="EMBL" id="MBC9207173.1"/>
    </source>
</evidence>
<dbReference type="EMBL" id="JACTVA010000014">
    <property type="protein sequence ID" value="MBC9207173.1"/>
    <property type="molecule type" value="Genomic_DNA"/>
</dbReference>
<evidence type="ECO:0000256" key="3">
    <source>
        <dbReference type="ARBA" id="ARBA00023136"/>
    </source>
</evidence>
<dbReference type="SUPFAM" id="SSF103473">
    <property type="entry name" value="MFS general substrate transporter"/>
    <property type="match status" value="1"/>
</dbReference>
<sequence length="413" mass="42882">MTAPYAPRRDASPAVIALAGALCLSAAMGIGRFAFTPILPMMLHDGVIDLEGGSRLATANYLGYLLGALSCMALPALRRRIGPSFPGSAALVRYGLAITTLLTLAMVATIPALWTPLRFLAGYVTGIVFVCASGWCLGQLARLGRASLGGIIYTGPGIGIAVSGLAASAMASHGQSSATAWGVFGLLAGFLTLVIWRVFQGHDAPPPPAMPGRTGESGFYSTEQLLFVLAYGLAGFGYIITATFLPVIAREALPGSTLSNYFWPVFGFGVIAGALMTRVVPLRIDRRLLLLGCYVIQGLSILLPLAWPTDAGFVAGSLLLGLPFTAITFFAMHEARRLRPAQATSLMGLLTAVYGIGQIAGPPMVAILLGRAASHAAGFTLSLEVAAASLGLGALLYLLLYRAFPLQAGAAPK</sequence>
<dbReference type="PANTHER" id="PTHR23537:SF1">
    <property type="entry name" value="SUGAR TRANSPORTER"/>
    <property type="match status" value="1"/>
</dbReference>
<dbReference type="PANTHER" id="PTHR23537">
    <property type="match status" value="1"/>
</dbReference>
<accession>A0ABR7RL93</accession>
<name>A0ABR7RL93_9PROT</name>
<feature type="transmembrane region" description="Helical" evidence="4">
    <location>
        <begin position="150"/>
        <end position="172"/>
    </location>
</feature>
<proteinExistence type="predicted"/>
<feature type="transmembrane region" description="Helical" evidence="4">
    <location>
        <begin position="178"/>
        <end position="199"/>
    </location>
</feature>
<feature type="transmembrane region" description="Helical" evidence="4">
    <location>
        <begin position="261"/>
        <end position="281"/>
    </location>
</feature>
<evidence type="ECO:0000313" key="7">
    <source>
        <dbReference type="Proteomes" id="UP000626026"/>
    </source>
</evidence>
<evidence type="ECO:0000259" key="5">
    <source>
        <dbReference type="PROSITE" id="PS50850"/>
    </source>
</evidence>